<protein>
    <recommendedName>
        <fullName evidence="20">Small ribosomal subunit protein bS6m</fullName>
        <ecNumber evidence="6">2.7.7.7</ecNumber>
    </recommendedName>
    <alternativeName>
        <fullName evidence="21">28S ribosomal protein S6, mitochondrial</fullName>
    </alternativeName>
</protein>
<evidence type="ECO:0000256" key="8">
    <source>
        <dbReference type="ARBA" id="ARBA00022553"/>
    </source>
</evidence>
<evidence type="ECO:0000256" key="19">
    <source>
        <dbReference type="ARBA" id="ARBA00023274"/>
    </source>
</evidence>
<dbReference type="PROSITE" id="PS00651">
    <property type="entry name" value="RIBOSOMAL_L9"/>
    <property type="match status" value="1"/>
</dbReference>
<evidence type="ECO:0000259" key="24">
    <source>
        <dbReference type="PROSITE" id="PS00651"/>
    </source>
</evidence>
<dbReference type="InterPro" id="IPR014717">
    <property type="entry name" value="Transl_elong_EF1B/ribsomal_bS6"/>
</dbReference>
<comment type="catalytic activity">
    <reaction evidence="22">
        <text>DNA(n) + a 2'-deoxyribonucleoside 5'-triphosphate = DNA(n+1) + diphosphate</text>
        <dbReference type="Rhea" id="RHEA:22508"/>
        <dbReference type="Rhea" id="RHEA-COMP:17339"/>
        <dbReference type="Rhea" id="RHEA-COMP:17340"/>
        <dbReference type="ChEBI" id="CHEBI:33019"/>
        <dbReference type="ChEBI" id="CHEBI:61560"/>
        <dbReference type="ChEBI" id="CHEBI:173112"/>
        <dbReference type="EC" id="2.7.7.7"/>
    </reaction>
</comment>
<evidence type="ECO:0000313" key="26">
    <source>
        <dbReference type="Proteomes" id="UP000078200"/>
    </source>
</evidence>
<dbReference type="CDD" id="cd07433">
    <property type="entry name" value="PHP_PolIIIA_DnaE1"/>
    <property type="match status" value="1"/>
</dbReference>
<keyword evidence="13" id="KW-0699">rRNA-binding</keyword>
<evidence type="ECO:0000256" key="17">
    <source>
        <dbReference type="ARBA" id="ARBA00022980"/>
    </source>
</evidence>
<keyword evidence="16" id="KW-0239">DNA-directed DNA polymerase</keyword>
<dbReference type="GO" id="GO:0003735">
    <property type="term" value="F:structural constituent of ribosome"/>
    <property type="evidence" value="ECO:0007669"/>
    <property type="project" value="InterPro"/>
</dbReference>
<keyword evidence="11" id="KW-0235">DNA replication</keyword>
<dbReference type="GO" id="GO:0006260">
    <property type="term" value="P:DNA replication"/>
    <property type="evidence" value="ECO:0007669"/>
    <property type="project" value="UniProtKB-KW"/>
</dbReference>
<dbReference type="Pfam" id="PF02811">
    <property type="entry name" value="PHP"/>
    <property type="match status" value="1"/>
</dbReference>
<dbReference type="InterPro" id="IPR011708">
    <property type="entry name" value="DNA_pol3_alpha_NTPase_dom"/>
</dbReference>
<dbReference type="Proteomes" id="UP000078200">
    <property type="component" value="Unassembled WGS sequence"/>
</dbReference>
<dbReference type="InterPro" id="IPR020070">
    <property type="entry name" value="Ribosomal_bL9_N"/>
</dbReference>
<name>A0A1A9VKE3_GLOAU</name>
<dbReference type="InterPro" id="IPR005846">
    <property type="entry name" value="A-D-PHexomutase_a/b/a-III"/>
</dbReference>
<dbReference type="InterPro" id="IPR020594">
    <property type="entry name" value="Ribosomal_bL9_bac/chp"/>
</dbReference>
<dbReference type="InterPro" id="IPR009027">
    <property type="entry name" value="Ribosomal_bL9/RNase_H1_N"/>
</dbReference>
<evidence type="ECO:0000256" key="2">
    <source>
        <dbReference type="ARBA" id="ARBA00004496"/>
    </source>
</evidence>
<dbReference type="InterPro" id="IPR004805">
    <property type="entry name" value="DnaE2/DnaE/PolC"/>
</dbReference>
<evidence type="ECO:0000256" key="22">
    <source>
        <dbReference type="ARBA" id="ARBA00049244"/>
    </source>
</evidence>
<dbReference type="Pfam" id="PF01250">
    <property type="entry name" value="Ribosomal_S6"/>
    <property type="match status" value="1"/>
</dbReference>
<dbReference type="Pfam" id="PF17657">
    <property type="entry name" value="DNA_pol3_finger"/>
    <property type="match status" value="1"/>
</dbReference>
<dbReference type="InterPro" id="IPR005845">
    <property type="entry name" value="A-D-PHexomutase_a/b/a-II"/>
</dbReference>
<dbReference type="PRINTS" id="PR00509">
    <property type="entry name" value="PGMPMM"/>
</dbReference>
<dbReference type="HAMAP" id="MF_00503">
    <property type="entry name" value="Ribosomal_bL9"/>
    <property type="match status" value="1"/>
</dbReference>
<dbReference type="HAMAP" id="MF_00360">
    <property type="entry name" value="Ribosomal_bS6"/>
    <property type="match status" value="1"/>
</dbReference>
<keyword evidence="10" id="KW-0548">Nucleotidyltransferase</keyword>
<dbReference type="Pfam" id="PF03948">
    <property type="entry name" value="Ribosomal_L9_C"/>
    <property type="match status" value="1"/>
</dbReference>
<dbReference type="Pfam" id="PF01281">
    <property type="entry name" value="Ribosomal_L9_N"/>
    <property type="match status" value="1"/>
</dbReference>
<dbReference type="Gene3D" id="3.40.120.10">
    <property type="entry name" value="Alpha-D-Glucose-1,6-Bisphosphate, subunit A, domain 3"/>
    <property type="match status" value="3"/>
</dbReference>
<dbReference type="Pfam" id="PF00408">
    <property type="entry name" value="PGM_PMM_IV"/>
    <property type="match status" value="1"/>
</dbReference>
<keyword evidence="9" id="KW-0808">Transferase</keyword>
<comment type="similarity">
    <text evidence="5">Belongs to the bacterial ribosomal protein bL9 family.</text>
</comment>
<dbReference type="Pfam" id="PF02878">
    <property type="entry name" value="PGM_PMM_I"/>
    <property type="match status" value="1"/>
</dbReference>
<dbReference type="GO" id="GO:0005737">
    <property type="term" value="C:cytoplasm"/>
    <property type="evidence" value="ECO:0007669"/>
    <property type="project" value="UniProtKB-SubCell"/>
</dbReference>
<comment type="similarity">
    <text evidence="3">Belongs to the bacterial ribosomal protein bS6 family.</text>
</comment>
<dbReference type="Pfam" id="PF14579">
    <property type="entry name" value="HHH_6"/>
    <property type="match status" value="1"/>
</dbReference>
<dbReference type="SUPFAM" id="SSF55653">
    <property type="entry name" value="Ribosomal protein L9 C-domain"/>
    <property type="match status" value="1"/>
</dbReference>
<evidence type="ECO:0000256" key="10">
    <source>
        <dbReference type="ARBA" id="ARBA00022695"/>
    </source>
</evidence>
<dbReference type="NCBIfam" id="TIGR00166">
    <property type="entry name" value="S6"/>
    <property type="match status" value="1"/>
</dbReference>
<evidence type="ECO:0000256" key="4">
    <source>
        <dbReference type="ARBA" id="ARBA00010231"/>
    </source>
</evidence>
<evidence type="ECO:0000256" key="7">
    <source>
        <dbReference type="ARBA" id="ARBA00022490"/>
    </source>
</evidence>
<evidence type="ECO:0000256" key="23">
    <source>
        <dbReference type="SAM" id="MobiDB-lite"/>
    </source>
</evidence>
<dbReference type="VEuPathDB" id="VectorBase:GAUT039744"/>
<keyword evidence="19" id="KW-0687">Ribonucleoprotein</keyword>
<dbReference type="GO" id="GO:0000287">
    <property type="term" value="F:magnesium ion binding"/>
    <property type="evidence" value="ECO:0007669"/>
    <property type="project" value="InterPro"/>
</dbReference>
<dbReference type="GO" id="GO:0003887">
    <property type="term" value="F:DNA-directed DNA polymerase activity"/>
    <property type="evidence" value="ECO:0007669"/>
    <property type="project" value="UniProtKB-KW"/>
</dbReference>
<evidence type="ECO:0000313" key="25">
    <source>
        <dbReference type="EnsemblMetazoa" id="GAUT039744-PA"/>
    </source>
</evidence>
<evidence type="ECO:0000256" key="18">
    <source>
        <dbReference type="ARBA" id="ARBA00023235"/>
    </source>
</evidence>
<evidence type="ECO:0000256" key="1">
    <source>
        <dbReference type="ARBA" id="ARBA00001946"/>
    </source>
</evidence>
<accession>A0A1A9VKE3</accession>
<evidence type="ECO:0000256" key="6">
    <source>
        <dbReference type="ARBA" id="ARBA00012417"/>
    </source>
</evidence>
<dbReference type="NCBIfam" id="NF004226">
    <property type="entry name" value="PRK05673.1"/>
    <property type="match status" value="1"/>
</dbReference>
<dbReference type="InterPro" id="IPR000529">
    <property type="entry name" value="Ribosomal_bS6"/>
</dbReference>
<dbReference type="GO" id="GO:0019843">
    <property type="term" value="F:rRNA binding"/>
    <property type="evidence" value="ECO:0007669"/>
    <property type="project" value="UniProtKB-KW"/>
</dbReference>
<dbReference type="InterPro" id="IPR049821">
    <property type="entry name" value="PolIIIA_DnaE1_PHP"/>
</dbReference>
<dbReference type="GO" id="GO:0005840">
    <property type="term" value="C:ribosome"/>
    <property type="evidence" value="ECO:0007669"/>
    <property type="project" value="UniProtKB-KW"/>
</dbReference>
<dbReference type="GO" id="GO:0005975">
    <property type="term" value="P:carbohydrate metabolic process"/>
    <property type="evidence" value="ECO:0007669"/>
    <property type="project" value="InterPro"/>
</dbReference>
<dbReference type="InterPro" id="IPR005843">
    <property type="entry name" value="A-D-PHexomutase_C"/>
</dbReference>
<evidence type="ECO:0000256" key="11">
    <source>
        <dbReference type="ARBA" id="ARBA00022705"/>
    </source>
</evidence>
<dbReference type="Gene3D" id="3.30.70.60">
    <property type="match status" value="1"/>
</dbReference>
<dbReference type="InterPro" id="IPR020069">
    <property type="entry name" value="Ribosomal_bL9_C"/>
</dbReference>
<comment type="similarity">
    <text evidence="4">Belongs to the phosphohexose mutase family.</text>
</comment>
<evidence type="ECO:0000256" key="20">
    <source>
        <dbReference type="ARBA" id="ARBA00035170"/>
    </source>
</evidence>
<evidence type="ECO:0000256" key="12">
    <source>
        <dbReference type="ARBA" id="ARBA00022723"/>
    </source>
</evidence>
<dbReference type="Gene3D" id="3.10.430.100">
    <property type="entry name" value="Ribosomal protein L9, C-terminal domain"/>
    <property type="match status" value="1"/>
</dbReference>
<dbReference type="EC" id="2.7.7.7" evidence="6"/>
<dbReference type="InterPro" id="IPR041931">
    <property type="entry name" value="DNA_pol3_alpha_thumb_dom"/>
</dbReference>
<dbReference type="SUPFAM" id="SSF54995">
    <property type="entry name" value="Ribosomal protein S6"/>
    <property type="match status" value="1"/>
</dbReference>
<dbReference type="InterPro" id="IPR036935">
    <property type="entry name" value="Ribosomal_bL9_N_sf"/>
</dbReference>
<keyword evidence="14" id="KW-0460">Magnesium</keyword>
<dbReference type="GO" id="GO:0016868">
    <property type="term" value="F:intramolecular phosphotransferase activity"/>
    <property type="evidence" value="ECO:0007669"/>
    <property type="project" value="InterPro"/>
</dbReference>
<keyword evidence="15" id="KW-0694">RNA-binding</keyword>
<dbReference type="Pfam" id="PF02879">
    <property type="entry name" value="PGM_PMM_II"/>
    <property type="match status" value="1"/>
</dbReference>
<dbReference type="CDD" id="cd04485">
    <property type="entry name" value="DnaE_OBF"/>
    <property type="match status" value="1"/>
</dbReference>
<dbReference type="STRING" id="7395.A0A1A9VKE3"/>
<keyword evidence="17" id="KW-0689">Ribosomal protein</keyword>
<proteinExistence type="inferred from homology"/>
<keyword evidence="12" id="KW-0479">Metal-binding</keyword>
<dbReference type="SMART" id="SM00481">
    <property type="entry name" value="POLIIIAc"/>
    <property type="match status" value="1"/>
</dbReference>
<evidence type="ECO:0000256" key="14">
    <source>
        <dbReference type="ARBA" id="ARBA00022842"/>
    </source>
</evidence>
<dbReference type="InterPro" id="IPR016195">
    <property type="entry name" value="Pol/histidinol_Pase-like"/>
</dbReference>
<dbReference type="InterPro" id="IPR029460">
    <property type="entry name" value="DNAPol_HHH"/>
</dbReference>
<reference evidence="25" key="1">
    <citation type="submission" date="2020-05" db="UniProtKB">
        <authorList>
            <consortium name="EnsemblMetazoa"/>
        </authorList>
    </citation>
    <scope>IDENTIFICATION</scope>
    <source>
        <strain evidence="25">TTRI</strain>
    </source>
</reference>
<dbReference type="PANTHER" id="PTHR32294:SF0">
    <property type="entry name" value="DNA POLYMERASE III SUBUNIT ALPHA"/>
    <property type="match status" value="1"/>
</dbReference>
<dbReference type="GO" id="GO:0006412">
    <property type="term" value="P:translation"/>
    <property type="evidence" value="ECO:0007669"/>
    <property type="project" value="InterPro"/>
</dbReference>
<organism evidence="25 26">
    <name type="scientific">Glossina austeni</name>
    <name type="common">Savannah tsetse fly</name>
    <dbReference type="NCBI Taxonomy" id="7395"/>
    <lineage>
        <taxon>Eukaryota</taxon>
        <taxon>Metazoa</taxon>
        <taxon>Ecdysozoa</taxon>
        <taxon>Arthropoda</taxon>
        <taxon>Hexapoda</taxon>
        <taxon>Insecta</taxon>
        <taxon>Pterygota</taxon>
        <taxon>Neoptera</taxon>
        <taxon>Endopterygota</taxon>
        <taxon>Diptera</taxon>
        <taxon>Brachycera</taxon>
        <taxon>Muscomorpha</taxon>
        <taxon>Hippoboscoidea</taxon>
        <taxon>Glossinidae</taxon>
        <taxon>Glossina</taxon>
    </lineage>
</organism>
<dbReference type="SUPFAM" id="SSF89550">
    <property type="entry name" value="PHP domain-like"/>
    <property type="match status" value="1"/>
</dbReference>
<keyword evidence="8" id="KW-0597">Phosphoprotein</keyword>
<dbReference type="InterPro" id="IPR004013">
    <property type="entry name" value="PHP_dom"/>
</dbReference>
<dbReference type="InterPro" id="IPR036900">
    <property type="entry name" value="A-D-PHexomutase_C_sf"/>
</dbReference>
<dbReference type="InterPro" id="IPR016066">
    <property type="entry name" value="A-D-PHexomutase_CS"/>
</dbReference>
<dbReference type="Pfam" id="PF07733">
    <property type="entry name" value="DNA_pol3_alpha"/>
    <property type="match status" value="1"/>
</dbReference>
<evidence type="ECO:0000256" key="3">
    <source>
        <dbReference type="ARBA" id="ARBA00009512"/>
    </source>
</evidence>
<dbReference type="InterPro" id="IPR040982">
    <property type="entry name" value="DNA_pol3_finger"/>
</dbReference>
<dbReference type="GO" id="GO:0008408">
    <property type="term" value="F:3'-5' exonuclease activity"/>
    <property type="evidence" value="ECO:0007669"/>
    <property type="project" value="InterPro"/>
</dbReference>
<dbReference type="SUPFAM" id="SSF53738">
    <property type="entry name" value="Phosphoglucomutase, first 3 domains"/>
    <property type="match status" value="3"/>
</dbReference>
<keyword evidence="7" id="KW-0963">Cytoplasm</keyword>
<dbReference type="Pfam" id="PF02880">
    <property type="entry name" value="PGM_PMM_III"/>
    <property type="match status" value="1"/>
</dbReference>
<dbReference type="InterPro" id="IPR016055">
    <property type="entry name" value="A-D-PHexomutase_a/b/a-I/II/III"/>
</dbReference>
<dbReference type="SUPFAM" id="SSF55658">
    <property type="entry name" value="L9 N-domain-like"/>
    <property type="match status" value="1"/>
</dbReference>
<sequence>MDNTIIRKYDIRGIVGKDLQINDGYEVGRKFGQTVASVCVGYDSRIDSPGIERELIRGLTLSGVNVIRVGLCSSPMLYAATQITQADLGIIITASHNPSEYNGFKFFSNKKVFSDQETKEIISNPIKDSTRIGSLININIYSEYIRILKSAVKNNTTQKLKIAWDCGNSPASGIIRCIEKILPGHTHIVTNNSIDGAFPLHDPDPIEEKNLAQLIDIVKEYGCDLGIALDGDSDRVRLIDSKGNVVSNDHLFIIFAREVLEEYPKSKVIANVKMSMKVHDFVSKLGGQVITCATGHSLVKKKMVEEEARFAGELSGHFFFSELGFDDGLYSAVKAVDILLKKNQSLSQVIEDLPKLYITHEVKIVVKDEKKFQIIESIKKTLEKQNIVFSDLDGVKVTDNKGWWLLRVSNTQNCITARCEGETLEGFELTKKFFMFIHLRVHSVYSLLESSVKIEELIGLCLRNKMPAVAITDSGNLFGSLEFSEYAASRGIQLIIGCNIIVKHSEQNLPILLLAKNEQGYTNLVTLVSESFKKRKNNSDIPYVDFNELLNSSMGLIALTGGCLAQLLLGQDKETVEKLLSAFDGHLYVELQRHGLNKELELEEALIDFAYQRNVPLVATNDVFFPNRSDYEAYDILTCISEGSYALENNRKKLATEHYFKSVAEMEELFSDIPEAIHNTLVIAKRCSYMPRSRQPILPKFPCRENKTENEELREQAVAGLKLRIAKSSSVTRTPSTVIPVLDTGIQRDSSVTRWNDTKPDDDTQHDIDIKQYYDRLDYELSVITSMNYAGYFLIVSDFIRWSKANGIPVGPGRGSGAGSIVAWGLQITDLDPIKFGLIFERFLNPDRVSMPDFDIDFCQEKRDLVIDYVQKKYGYVAQIITFGKLQARAVLRDVGRVLQMPYSQVDKISKMVPFNPVNPVTLSQAIELDQNLQKERDSDEVIAKLLDISLKLEGIYRHVSTHAAGIVICDQKLENFVPVYYDPNSALPITQYSMKYVEKAGLIKFDFLGLGTLTLIDHVCRLINRDEKKIDISSVPLNDQKTYEMLSSGDSIGVFQLESSGMREALIKLKPDCIEDIIALISLYRPGPMDNIPTYVARKHGLEKPDYIHPLLEGVLKETFGVIIYQEQVMEIARILSGYSLAEADLLRRAMGKKIKEEMDKQRALFIQGATKNGVDYDRASYIFDLVAKFAGYGFNKSHAAAYAVISYQTAYLKANYPLEFFTALMNLNIDDRDKLNLFYHAAKFSGVTVLPPDINKSQAEFSIEGECIRYGIAALRNVGFSIAEGIVNTRSSAYKDIWEFIQNSGHMTNKRALESLIKSGAFDSVHKNRKQLYESMDTLIYFANKNKQDRESSQAALFGSLDVLKPKFENVENFDEEEKLEHELFSLGFYLTNHPLEKFRILLEKLNIGFIGENRTAKTAGVILNARMRTSERGRFVILTLSDPHNVSEIAFYNNEIIEEKRDLFSPGTFVIIDLEASENTTRLAGKDISEFTKRITSTIKELVLTTECTDSQKAAMELNTILKDEGRTKIMLKLLLEKHKVSILLPAQQGLLQQEVEEMVQELAVSLKNIKADVIFQKIKSLMERQNSTLTKQELETRAENIKEGLVAYSDFLEDLTKILWVELEEDLSNLKEVKSKIDKELKDDLKDLRITQDFIKFLGGSEQITKSAFIHNAVNALKRNISEHLIKIFQDILKDFRINGPTQSSKALEMLLENIEASGLIKYEHWGLLDFAYPINKMKSGHYCIMCISSTANILDEFVRRMKLNENVIRHLSVQVDKFFEGKLGEVVKVKPGYARNFLFPQRKAVKATKENLAKLEEQRLLLEEENTKRLNVAKELALLLHDKFVVLIKQASEDGKIFGSVTTREIAKVLLQEGHAIDHRSLSFGGISIKNLGEYQVNVELHSEVVVPITIYVVKSETDANELRQVKLQNQKSQQQEAGQGVNKEATDGGEAD</sequence>
<evidence type="ECO:0000256" key="13">
    <source>
        <dbReference type="ARBA" id="ARBA00022730"/>
    </source>
</evidence>
<dbReference type="CDD" id="cd03089">
    <property type="entry name" value="PMM_PGM"/>
    <property type="match status" value="1"/>
</dbReference>
<comment type="subcellular location">
    <subcellularLocation>
        <location evidence="2">Cytoplasm</location>
    </subcellularLocation>
</comment>
<dbReference type="InterPro" id="IPR005844">
    <property type="entry name" value="A-D-PHexomutase_a/b/a-I"/>
</dbReference>
<dbReference type="NCBIfam" id="TIGR00158">
    <property type="entry name" value="L9"/>
    <property type="match status" value="1"/>
</dbReference>
<dbReference type="InterPro" id="IPR020814">
    <property type="entry name" value="Ribosomal_S6_plastid/chlpt"/>
</dbReference>
<dbReference type="EnsemblMetazoa" id="GAUT039744-RA">
    <property type="protein sequence ID" value="GAUT039744-PA"/>
    <property type="gene ID" value="GAUT039744"/>
</dbReference>
<evidence type="ECO:0000256" key="16">
    <source>
        <dbReference type="ARBA" id="ARBA00022932"/>
    </source>
</evidence>
<keyword evidence="18" id="KW-0413">Isomerase</keyword>
<dbReference type="InterPro" id="IPR036791">
    <property type="entry name" value="Ribosomal_bL9_C_sf"/>
</dbReference>
<dbReference type="Gene3D" id="3.20.20.140">
    <property type="entry name" value="Metal-dependent hydrolases"/>
    <property type="match status" value="1"/>
</dbReference>
<evidence type="ECO:0000256" key="21">
    <source>
        <dbReference type="ARBA" id="ARBA00035365"/>
    </source>
</evidence>
<feature type="domain" description="Ribosomal protein L9" evidence="24">
    <location>
        <begin position="1786"/>
        <end position="1813"/>
    </location>
</feature>
<comment type="cofactor">
    <cofactor evidence="1">
        <name>Mg(2+)</name>
        <dbReference type="ChEBI" id="CHEBI:18420"/>
    </cofactor>
</comment>
<dbReference type="Gene3D" id="3.40.5.10">
    <property type="entry name" value="Ribosomal protein L9, N-terminal domain"/>
    <property type="match status" value="1"/>
</dbReference>
<keyword evidence="26" id="KW-1185">Reference proteome</keyword>
<dbReference type="CDD" id="cd00473">
    <property type="entry name" value="bS6"/>
    <property type="match status" value="1"/>
</dbReference>
<evidence type="ECO:0000256" key="15">
    <source>
        <dbReference type="ARBA" id="ARBA00022884"/>
    </source>
</evidence>
<dbReference type="NCBIfam" id="TIGR00594">
    <property type="entry name" value="polc"/>
    <property type="match status" value="1"/>
</dbReference>
<dbReference type="InterPro" id="IPR003141">
    <property type="entry name" value="Pol/His_phosphatase_N"/>
</dbReference>
<dbReference type="Gene3D" id="1.10.10.1600">
    <property type="entry name" value="Bacterial DNA polymerase III alpha subunit, thumb domain"/>
    <property type="match status" value="1"/>
</dbReference>
<dbReference type="Gene3D" id="3.30.310.50">
    <property type="entry name" value="Alpha-D-phosphohexomutase, C-terminal domain"/>
    <property type="match status" value="1"/>
</dbReference>
<dbReference type="PROSITE" id="PS00710">
    <property type="entry name" value="PGM_PMM"/>
    <property type="match status" value="1"/>
</dbReference>
<evidence type="ECO:0000256" key="9">
    <source>
        <dbReference type="ARBA" id="ARBA00022679"/>
    </source>
</evidence>
<dbReference type="PANTHER" id="PTHR32294">
    <property type="entry name" value="DNA POLYMERASE III SUBUNIT ALPHA"/>
    <property type="match status" value="1"/>
</dbReference>
<dbReference type="Gene3D" id="1.10.150.870">
    <property type="match status" value="1"/>
</dbReference>
<evidence type="ECO:0000256" key="5">
    <source>
        <dbReference type="ARBA" id="ARBA00010605"/>
    </source>
</evidence>
<dbReference type="InterPro" id="IPR035980">
    <property type="entry name" value="Ribosomal_bS6_sf"/>
</dbReference>
<dbReference type="InterPro" id="IPR005841">
    <property type="entry name" value="Alpha-D-phosphohexomutase_SF"/>
</dbReference>
<feature type="region of interest" description="Disordered" evidence="23">
    <location>
        <begin position="1933"/>
        <end position="1958"/>
    </location>
</feature>
<dbReference type="SUPFAM" id="SSF55957">
    <property type="entry name" value="Phosphoglucomutase, C-terminal domain"/>
    <property type="match status" value="1"/>
</dbReference>
<dbReference type="GO" id="GO:1990904">
    <property type="term" value="C:ribonucleoprotein complex"/>
    <property type="evidence" value="ECO:0007669"/>
    <property type="project" value="UniProtKB-KW"/>
</dbReference>